<dbReference type="GO" id="GO:0032259">
    <property type="term" value="P:methylation"/>
    <property type="evidence" value="ECO:0007669"/>
    <property type="project" value="UniProtKB-KW"/>
</dbReference>
<dbReference type="Pfam" id="PF01420">
    <property type="entry name" value="Methylase_S"/>
    <property type="match status" value="1"/>
</dbReference>
<dbReference type="SUPFAM" id="SSF116734">
    <property type="entry name" value="DNA methylase specificity domain"/>
    <property type="match status" value="1"/>
</dbReference>
<dbReference type="EMBL" id="BK015631">
    <property type="protein sequence ID" value="DAE16763.1"/>
    <property type="molecule type" value="Genomic_DNA"/>
</dbReference>
<dbReference type="GO" id="GO:0009307">
    <property type="term" value="P:DNA restriction-modification system"/>
    <property type="evidence" value="ECO:0007669"/>
    <property type="project" value="UniProtKB-KW"/>
</dbReference>
<evidence type="ECO:0000256" key="3">
    <source>
        <dbReference type="ARBA" id="ARBA00022603"/>
    </source>
</evidence>
<evidence type="ECO:0000256" key="1">
    <source>
        <dbReference type="ARBA" id="ARBA00010923"/>
    </source>
</evidence>
<evidence type="ECO:0000259" key="9">
    <source>
        <dbReference type="Pfam" id="PF01420"/>
    </source>
</evidence>
<keyword evidence="6" id="KW-0680">Restriction system</keyword>
<evidence type="ECO:0000256" key="5">
    <source>
        <dbReference type="ARBA" id="ARBA00022691"/>
    </source>
</evidence>
<reference evidence="11" key="1">
    <citation type="journal article" date="2021" name="Proc. Natl. Acad. Sci. U.S.A.">
        <title>A Catalog of Tens of Thousands of Viruses from Human Metagenomes Reveals Hidden Associations with Chronic Diseases.</title>
        <authorList>
            <person name="Tisza M.J."/>
            <person name="Buck C.B."/>
        </authorList>
    </citation>
    <scope>NUCLEOTIDE SEQUENCE</scope>
    <source>
        <strain evidence="11">CtVii20</strain>
    </source>
</reference>
<accession>A0A8S5QD36</accession>
<sequence length="607" mass="67997">MNGLTGDDLEWGILAAIRGKAAVDPLIQAEAFYMVYQLSLRKEFDWYGEEALAEVIGLCRWKGFNELPNFISRESKIGNELLKLAKGVEPKVVKGLLLHFEDTLTIGGKAHGASGTPDSLSHLALSILKIGKRESVADFCSGIGGFLTMVYEQVPGAVLKGYDIMRSACQISRIRADVLLDPPNMKELIAAYKGQPDMLDQYLDKYHQKIAIENRDILQDMTPPGVENAAEHFDKIFCDHPLAMRFSARDSWIQSLPFAKKSKTLDWAFAAGVMQRLAKKGKAVVTLTSSCAWNFPEKAAREYFIRQGWIESVISLPVKMFSYTNISILLMVLSHGNKEVHFVDASGIYEKGRRTNQFSKANIDTILKALAEDTDISKTVSNEEIEKKDFSVFPKTYLTPEDELESLSNYGTLIPLEDLTLRISRGATIMASQLDAFSSEEDTGIDYLTLSDMQDGLIQKDLKHMTEIPEGYRKYLIEDGSIILSKVGRPAKVGLASVPEGRQLMATGNMFVLKLDKKKINPYYLLAFLDSPEGNALMNLFYVGMTVPSIRIQSLKEIKIPVPPMERQQQVAEIYKKCQDDLYKAKDALRKMIQSKTKVFDDTMKEG</sequence>
<evidence type="ECO:0000259" key="10">
    <source>
        <dbReference type="Pfam" id="PF02384"/>
    </source>
</evidence>
<dbReference type="InterPro" id="IPR029063">
    <property type="entry name" value="SAM-dependent_MTases_sf"/>
</dbReference>
<dbReference type="Gene3D" id="3.90.220.20">
    <property type="entry name" value="DNA methylase specificity domains"/>
    <property type="match status" value="1"/>
</dbReference>
<feature type="domain" description="Type I restriction modification DNA specificity" evidence="9">
    <location>
        <begin position="439"/>
        <end position="584"/>
    </location>
</feature>
<keyword evidence="3" id="KW-0489">Methyltransferase</keyword>
<evidence type="ECO:0000256" key="2">
    <source>
        <dbReference type="ARBA" id="ARBA00011900"/>
    </source>
</evidence>
<dbReference type="InterPro" id="IPR051537">
    <property type="entry name" value="DNA_Adenine_Mtase"/>
</dbReference>
<feature type="domain" description="DNA methylase adenine-specific" evidence="10">
    <location>
        <begin position="212"/>
        <end position="405"/>
    </location>
</feature>
<dbReference type="PANTHER" id="PTHR42933:SF1">
    <property type="entry name" value="SITE-SPECIFIC DNA-METHYLTRANSFERASE (ADENINE-SPECIFIC)"/>
    <property type="match status" value="1"/>
</dbReference>
<dbReference type="GO" id="GO:0008170">
    <property type="term" value="F:N-methyltransferase activity"/>
    <property type="evidence" value="ECO:0007669"/>
    <property type="project" value="InterPro"/>
</dbReference>
<dbReference type="PANTHER" id="PTHR42933">
    <property type="entry name" value="SLR6095 PROTEIN"/>
    <property type="match status" value="1"/>
</dbReference>
<dbReference type="InterPro" id="IPR000055">
    <property type="entry name" value="Restrct_endonuc_typeI_TRD"/>
</dbReference>
<dbReference type="Gene3D" id="3.40.50.150">
    <property type="entry name" value="Vaccinia Virus protein VP39"/>
    <property type="match status" value="1"/>
</dbReference>
<evidence type="ECO:0000256" key="8">
    <source>
        <dbReference type="ARBA" id="ARBA00047942"/>
    </source>
</evidence>
<dbReference type="Pfam" id="PF02384">
    <property type="entry name" value="N6_Mtase"/>
    <property type="match status" value="1"/>
</dbReference>
<dbReference type="EC" id="2.1.1.72" evidence="2"/>
<dbReference type="GO" id="GO:0003677">
    <property type="term" value="F:DNA binding"/>
    <property type="evidence" value="ECO:0007669"/>
    <property type="project" value="UniProtKB-KW"/>
</dbReference>
<proteinExistence type="inferred from homology"/>
<evidence type="ECO:0000256" key="6">
    <source>
        <dbReference type="ARBA" id="ARBA00022747"/>
    </source>
</evidence>
<organism evidence="11">
    <name type="scientific">Siphoviridae sp. ctVii20</name>
    <dbReference type="NCBI Taxonomy" id="2825533"/>
    <lineage>
        <taxon>Viruses</taxon>
        <taxon>Duplodnaviria</taxon>
        <taxon>Heunggongvirae</taxon>
        <taxon>Uroviricota</taxon>
        <taxon>Caudoviricetes</taxon>
    </lineage>
</organism>
<keyword evidence="7" id="KW-0238">DNA-binding</keyword>
<keyword evidence="4" id="KW-0808">Transferase</keyword>
<evidence type="ECO:0000256" key="7">
    <source>
        <dbReference type="ARBA" id="ARBA00023125"/>
    </source>
</evidence>
<evidence type="ECO:0000256" key="4">
    <source>
        <dbReference type="ARBA" id="ARBA00022679"/>
    </source>
</evidence>
<dbReference type="InterPro" id="IPR003356">
    <property type="entry name" value="DNA_methylase_A-5"/>
</dbReference>
<comment type="catalytic activity">
    <reaction evidence="8">
        <text>a 2'-deoxyadenosine in DNA + S-adenosyl-L-methionine = an N(6)-methyl-2'-deoxyadenosine in DNA + S-adenosyl-L-homocysteine + H(+)</text>
        <dbReference type="Rhea" id="RHEA:15197"/>
        <dbReference type="Rhea" id="RHEA-COMP:12418"/>
        <dbReference type="Rhea" id="RHEA-COMP:12419"/>
        <dbReference type="ChEBI" id="CHEBI:15378"/>
        <dbReference type="ChEBI" id="CHEBI:57856"/>
        <dbReference type="ChEBI" id="CHEBI:59789"/>
        <dbReference type="ChEBI" id="CHEBI:90615"/>
        <dbReference type="ChEBI" id="CHEBI:90616"/>
        <dbReference type="EC" id="2.1.1.72"/>
    </reaction>
</comment>
<name>A0A8S5QD36_9CAUD</name>
<dbReference type="SUPFAM" id="SSF53335">
    <property type="entry name" value="S-adenosyl-L-methionine-dependent methyltransferases"/>
    <property type="match status" value="1"/>
</dbReference>
<protein>
    <recommendedName>
        <fullName evidence="2">site-specific DNA-methyltransferase (adenine-specific)</fullName>
        <ecNumber evidence="2">2.1.1.72</ecNumber>
    </recommendedName>
</protein>
<dbReference type="InterPro" id="IPR044946">
    <property type="entry name" value="Restrct_endonuc_typeI_TRD_sf"/>
</dbReference>
<comment type="similarity">
    <text evidence="1">Belongs to the type-I restriction system S methylase family.</text>
</comment>
<evidence type="ECO:0000313" key="11">
    <source>
        <dbReference type="EMBL" id="DAE16763.1"/>
    </source>
</evidence>
<dbReference type="GO" id="GO:0009007">
    <property type="term" value="F:site-specific DNA-methyltransferase (adenine-specific) activity"/>
    <property type="evidence" value="ECO:0007669"/>
    <property type="project" value="UniProtKB-EC"/>
</dbReference>
<keyword evidence="5" id="KW-0949">S-adenosyl-L-methionine</keyword>